<dbReference type="Pfam" id="PF01832">
    <property type="entry name" value="Glucosaminidase"/>
    <property type="match status" value="1"/>
</dbReference>
<keyword evidence="14" id="KW-0966">Cell projection</keyword>
<dbReference type="InterPro" id="IPR002901">
    <property type="entry name" value="MGlyc_endo_b_GlcNAc-like_dom"/>
</dbReference>
<gene>
    <name evidence="14" type="primary">flgJ</name>
    <name evidence="14" type="ORF">D0544_07985</name>
</gene>
<dbReference type="PANTHER" id="PTHR33308:SF9">
    <property type="entry name" value="PEPTIDOGLYCAN HYDROLASE FLGJ"/>
    <property type="match status" value="1"/>
</dbReference>
<evidence type="ECO:0000313" key="14">
    <source>
        <dbReference type="EMBL" id="RRJ85006.1"/>
    </source>
</evidence>
<proteinExistence type="inferred from homology"/>
<dbReference type="GO" id="GO:0044780">
    <property type="term" value="P:bacterial-type flagellum assembly"/>
    <property type="evidence" value="ECO:0007669"/>
    <property type="project" value="InterPro"/>
</dbReference>
<dbReference type="RefSeq" id="WP_125015436.1">
    <property type="nucleotide sequence ID" value="NZ_QWEZ01000001.1"/>
</dbReference>
<dbReference type="Gene3D" id="1.10.530.10">
    <property type="match status" value="1"/>
</dbReference>
<reference evidence="14 15" key="2">
    <citation type="submission" date="2018-12" db="EMBL/GenBank/DDBJ databases">
        <title>Simiduia agarivorans gen. nov., sp. nov., a marine, agarolytic bacterium isolated from shallow coastal water from Keelung, Taiwan.</title>
        <authorList>
            <person name="Shieh W.Y."/>
        </authorList>
    </citation>
    <scope>NUCLEOTIDE SEQUENCE [LARGE SCALE GENOMIC DNA]</scope>
    <source>
        <strain evidence="14 15">GTF-13</strain>
    </source>
</reference>
<keyword evidence="15" id="KW-1185">Reference proteome</keyword>
<evidence type="ECO:0000256" key="2">
    <source>
        <dbReference type="ARBA" id="ARBA00004418"/>
    </source>
</evidence>
<name>A0A3P3VTK7_9GAMM</name>
<accession>A0A3P3VTK7</accession>
<keyword evidence="10" id="KW-0961">Cell wall biogenesis/degradation</keyword>
<dbReference type="FunFam" id="2.10.70.40:FF:000001">
    <property type="entry name" value="Flagellar assembly peptidoglycan hydrolase FlgJ"/>
    <property type="match status" value="1"/>
</dbReference>
<dbReference type="GO" id="GO:0042597">
    <property type="term" value="C:periplasmic space"/>
    <property type="evidence" value="ECO:0007669"/>
    <property type="project" value="UniProtKB-SubCell"/>
</dbReference>
<keyword evidence="7" id="KW-1005">Bacterial flagellum biogenesis</keyword>
<evidence type="ECO:0000256" key="5">
    <source>
        <dbReference type="ARBA" id="ARBA00013433"/>
    </source>
</evidence>
<dbReference type="GO" id="GO:0004040">
    <property type="term" value="F:amidase activity"/>
    <property type="evidence" value="ECO:0007669"/>
    <property type="project" value="InterPro"/>
</dbReference>
<dbReference type="PRINTS" id="PR01002">
    <property type="entry name" value="FLGFLGJ"/>
</dbReference>
<dbReference type="InterPro" id="IPR051056">
    <property type="entry name" value="Glycosyl_Hydrolase_73"/>
</dbReference>
<dbReference type="SMART" id="SM00047">
    <property type="entry name" value="LYZ2"/>
    <property type="match status" value="1"/>
</dbReference>
<sequence length="335" mass="37035">MNRTDLSLSHPTYRASAGGQVYTDLNSLQNLKQGGEGDSPEALRKVAQQFESLFISMMLKSMRDANAVFEEGNPFNSSESKMYRDMLDSQMAVSLAESGGMGLAEVLMRQLDKSPAARVDGGRDRFGPSEPQLDEVQVRKVMEKVGIRAPAETADVDRSAKAPQSVPQGQKVAAMERDEPIASPLDFIRKMMPYAREVADKLGISPKILVAQSALETGWGQKMIQGDKGNSFNLFGIKADSRWSGDSARVTTTEYRQGVALKEQADFRAYDSFQQSFEDYLAFLQQNARYQQALEHGGDAGQFLQGLQRAGYATDPAYADKILTIANNELFDEWK</sequence>
<evidence type="ECO:0000256" key="8">
    <source>
        <dbReference type="ARBA" id="ARBA00022801"/>
    </source>
</evidence>
<keyword evidence="6" id="KW-0574">Periplasm</keyword>
<dbReference type="Proteomes" id="UP000280792">
    <property type="component" value="Unassembled WGS sequence"/>
</dbReference>
<comment type="similarity">
    <text evidence="3">In the N-terminal section; belongs to the FlgJ family.</text>
</comment>
<evidence type="ECO:0000256" key="4">
    <source>
        <dbReference type="ARBA" id="ARBA00007974"/>
    </source>
</evidence>
<dbReference type="Pfam" id="PF10135">
    <property type="entry name" value="Rod-binding"/>
    <property type="match status" value="1"/>
</dbReference>
<reference evidence="14 15" key="1">
    <citation type="submission" date="2018-08" db="EMBL/GenBank/DDBJ databases">
        <authorList>
            <person name="Khan S.A."/>
        </authorList>
    </citation>
    <scope>NUCLEOTIDE SEQUENCE [LARGE SCALE GENOMIC DNA]</scope>
    <source>
        <strain evidence="14 15">GTF-13</strain>
    </source>
</reference>
<evidence type="ECO:0000256" key="3">
    <source>
        <dbReference type="ARBA" id="ARBA00006880"/>
    </source>
</evidence>
<comment type="function">
    <text evidence="1">Flagellum-specific muramidase which hydrolyzes the peptidoglycan layer to assemble the rod structure in the periplasmic space.</text>
</comment>
<dbReference type="InterPro" id="IPR019301">
    <property type="entry name" value="Flagellar_prot_FlgJ_N"/>
</dbReference>
<dbReference type="PANTHER" id="PTHR33308">
    <property type="entry name" value="PEPTIDOGLYCAN HYDROLASE FLGJ"/>
    <property type="match status" value="1"/>
</dbReference>
<comment type="similarity">
    <text evidence="4">In the C-terminal section; belongs to the glycosyl hydrolase 73 family.</text>
</comment>
<evidence type="ECO:0000256" key="12">
    <source>
        <dbReference type="SAM" id="MobiDB-lite"/>
    </source>
</evidence>
<dbReference type="NCBIfam" id="TIGR02541">
    <property type="entry name" value="flagell_FlgJ"/>
    <property type="match status" value="1"/>
</dbReference>
<evidence type="ECO:0000256" key="6">
    <source>
        <dbReference type="ARBA" id="ARBA00022764"/>
    </source>
</evidence>
<dbReference type="Gene3D" id="2.10.70.40">
    <property type="entry name" value="peptidoglycan hydrolase"/>
    <property type="match status" value="1"/>
</dbReference>
<keyword evidence="14" id="KW-0282">Flagellum</keyword>
<feature type="domain" description="Mannosyl-glycoprotein endo-beta-N-acetylglucosamidase-like" evidence="13">
    <location>
        <begin position="178"/>
        <end position="332"/>
    </location>
</feature>
<dbReference type="GO" id="GO:0016798">
    <property type="term" value="F:hydrolase activity, acting on glycosyl bonds"/>
    <property type="evidence" value="ECO:0007669"/>
    <property type="project" value="UniProtKB-KW"/>
</dbReference>
<evidence type="ECO:0000256" key="10">
    <source>
        <dbReference type="ARBA" id="ARBA00023316"/>
    </source>
</evidence>
<evidence type="ECO:0000256" key="9">
    <source>
        <dbReference type="ARBA" id="ARBA00023295"/>
    </source>
</evidence>
<evidence type="ECO:0000256" key="7">
    <source>
        <dbReference type="ARBA" id="ARBA00022795"/>
    </source>
</evidence>
<comment type="subcellular location">
    <subcellularLocation>
        <location evidence="2">Periplasm</location>
    </subcellularLocation>
</comment>
<keyword evidence="9" id="KW-0326">Glycosidase</keyword>
<evidence type="ECO:0000313" key="15">
    <source>
        <dbReference type="Proteomes" id="UP000280792"/>
    </source>
</evidence>
<keyword evidence="14" id="KW-0969">Cilium</keyword>
<protein>
    <recommendedName>
        <fullName evidence="5">Peptidoglycan hydrolase FlgJ</fullName>
    </recommendedName>
    <alternativeName>
        <fullName evidence="11">Muramidase FlgJ</fullName>
    </alternativeName>
</protein>
<evidence type="ECO:0000256" key="1">
    <source>
        <dbReference type="ARBA" id="ARBA00002954"/>
    </source>
</evidence>
<keyword evidence="8 14" id="KW-0378">Hydrolase</keyword>
<dbReference type="GO" id="GO:0071973">
    <property type="term" value="P:bacterial-type flagellum-dependent cell motility"/>
    <property type="evidence" value="ECO:0007669"/>
    <property type="project" value="TreeGrafter"/>
</dbReference>
<feature type="region of interest" description="Disordered" evidence="12">
    <location>
        <begin position="153"/>
        <end position="174"/>
    </location>
</feature>
<comment type="caution">
    <text evidence="14">The sequence shown here is derived from an EMBL/GenBank/DDBJ whole genome shotgun (WGS) entry which is preliminary data.</text>
</comment>
<dbReference type="InterPro" id="IPR013377">
    <property type="entry name" value="FlgJ"/>
</dbReference>
<organism evidence="14 15">
    <name type="scientific">Aestuariirhabdus litorea</name>
    <dbReference type="NCBI Taxonomy" id="2528527"/>
    <lineage>
        <taxon>Bacteria</taxon>
        <taxon>Pseudomonadati</taxon>
        <taxon>Pseudomonadota</taxon>
        <taxon>Gammaproteobacteria</taxon>
        <taxon>Oceanospirillales</taxon>
        <taxon>Aestuariirhabdaceae</taxon>
        <taxon>Aestuariirhabdus</taxon>
    </lineage>
</organism>
<dbReference type="GO" id="GO:0071555">
    <property type="term" value="P:cell wall organization"/>
    <property type="evidence" value="ECO:0007669"/>
    <property type="project" value="UniProtKB-KW"/>
</dbReference>
<evidence type="ECO:0000256" key="11">
    <source>
        <dbReference type="ARBA" id="ARBA00030835"/>
    </source>
</evidence>
<dbReference type="AlphaFoldDB" id="A0A3P3VTK7"/>
<dbReference type="EMBL" id="QWEZ01000001">
    <property type="protein sequence ID" value="RRJ85006.1"/>
    <property type="molecule type" value="Genomic_DNA"/>
</dbReference>
<evidence type="ECO:0000259" key="13">
    <source>
        <dbReference type="SMART" id="SM00047"/>
    </source>
</evidence>